<evidence type="ECO:0008006" key="3">
    <source>
        <dbReference type="Google" id="ProtNLM"/>
    </source>
</evidence>
<reference evidence="1 2" key="1">
    <citation type="submission" date="2018-05" db="EMBL/GenBank/DDBJ databases">
        <title>Draft genome sequence of Scytalidium lignicola DSM 105466, a ubiquitous saprotrophic fungus.</title>
        <authorList>
            <person name="Buettner E."/>
            <person name="Gebauer A.M."/>
            <person name="Hofrichter M."/>
            <person name="Liers C."/>
            <person name="Kellner H."/>
        </authorList>
    </citation>
    <scope>NUCLEOTIDE SEQUENCE [LARGE SCALE GENOMIC DNA]</scope>
    <source>
        <strain evidence="1 2">DSM 105466</strain>
    </source>
</reference>
<proteinExistence type="predicted"/>
<feature type="non-terminal residue" evidence="1">
    <location>
        <position position="381"/>
    </location>
</feature>
<keyword evidence="2" id="KW-1185">Reference proteome</keyword>
<comment type="caution">
    <text evidence="1">The sequence shown here is derived from an EMBL/GenBank/DDBJ whole genome shotgun (WGS) entry which is preliminary data.</text>
</comment>
<gene>
    <name evidence="1" type="ORF">B7463_g8371</name>
</gene>
<evidence type="ECO:0000313" key="2">
    <source>
        <dbReference type="Proteomes" id="UP000258309"/>
    </source>
</evidence>
<protein>
    <recommendedName>
        <fullName evidence="3">Glycosyl transferase family 28 C-terminal domain-containing protein</fullName>
    </recommendedName>
</protein>
<name>A0A3E2H3J2_SCYLI</name>
<sequence length="381" mass="43084">MPPPPFQIAVYISGHGYGHLTRTLNLVSLLSDTEKYSFHIRTSSPLHATPLHYGLHPSVIQTNAYQLDTEQSLNSLLNFDYSLPQAKEVQFLQEHNIQAIISDAPSLPCLIGHSLGIPAILVTNFTFDSIYQALLDNVPEYANKVALHQRIDEMTQHYTLADAVIRLPGYIPFLFKGPQIKDAPMHFRKAKQNRNETFTRHGLQSLTDKKVLLHCFGGHSLDVPSNIPKLPEGWVCVSQTIDSPPFFYKISNNVYMPDLIGACDAVLGKLGWSTCSEVIGNGYKPFIYVPRSAFIEEVGLLSWMQTAHRKIIRLEVEEYESTNWLRAIEEAQKIQEPNLEITMDWAKNDTDLVQIFENTLESVLDKKAPDRENIEQAISLL</sequence>
<dbReference type="OrthoDB" id="1684102at2759"/>
<dbReference type="InterPro" id="IPR053205">
    <property type="entry name" value="GHMP_kinase_L-arabinokinase"/>
</dbReference>
<organism evidence="1 2">
    <name type="scientific">Scytalidium lignicola</name>
    <name type="common">Hyphomycete</name>
    <dbReference type="NCBI Taxonomy" id="5539"/>
    <lineage>
        <taxon>Eukaryota</taxon>
        <taxon>Fungi</taxon>
        <taxon>Dikarya</taxon>
        <taxon>Ascomycota</taxon>
        <taxon>Pezizomycotina</taxon>
        <taxon>Leotiomycetes</taxon>
        <taxon>Leotiomycetes incertae sedis</taxon>
        <taxon>Scytalidium</taxon>
    </lineage>
</organism>
<dbReference type="EMBL" id="NCSJ02000183">
    <property type="protein sequence ID" value="RFU27964.1"/>
    <property type="molecule type" value="Genomic_DNA"/>
</dbReference>
<dbReference type="PANTHER" id="PTHR38134:SF2">
    <property type="entry name" value="GALACTOKINASE"/>
    <property type="match status" value="1"/>
</dbReference>
<dbReference type="OMA" id="SNFGWDF"/>
<feature type="non-terminal residue" evidence="1">
    <location>
        <position position="1"/>
    </location>
</feature>
<dbReference type="PANTHER" id="PTHR38134">
    <property type="entry name" value="SLR1395 PROTEIN"/>
    <property type="match status" value="1"/>
</dbReference>
<accession>A0A3E2H3J2</accession>
<dbReference type="STRING" id="5539.A0A3E2H3J2"/>
<evidence type="ECO:0000313" key="1">
    <source>
        <dbReference type="EMBL" id="RFU27964.1"/>
    </source>
</evidence>
<dbReference type="AlphaFoldDB" id="A0A3E2H3J2"/>
<dbReference type="Proteomes" id="UP000258309">
    <property type="component" value="Unassembled WGS sequence"/>
</dbReference>